<organism evidence="3 4">
    <name type="scientific">Candidatus Roizmanbacteria bacterium RIFCSPLOWO2_02_FULL_36_11</name>
    <dbReference type="NCBI Taxonomy" id="1802071"/>
    <lineage>
        <taxon>Bacteria</taxon>
        <taxon>Candidatus Roizmaniibacteriota</taxon>
    </lineage>
</organism>
<dbReference type="AlphaFoldDB" id="A0A1F7JGI2"/>
<evidence type="ECO:0000256" key="1">
    <source>
        <dbReference type="SAM" id="Phobius"/>
    </source>
</evidence>
<protein>
    <recommendedName>
        <fullName evidence="2">DUF5666 domain-containing protein</fullName>
    </recommendedName>
</protein>
<dbReference type="EMBL" id="MGAV01000013">
    <property type="protein sequence ID" value="OGK54718.1"/>
    <property type="molecule type" value="Genomic_DNA"/>
</dbReference>
<name>A0A1F7JGI2_9BACT</name>
<reference evidence="3 4" key="1">
    <citation type="journal article" date="2016" name="Nat. Commun.">
        <title>Thousands of microbial genomes shed light on interconnected biogeochemical processes in an aquifer system.</title>
        <authorList>
            <person name="Anantharaman K."/>
            <person name="Brown C.T."/>
            <person name="Hug L.A."/>
            <person name="Sharon I."/>
            <person name="Castelle C.J."/>
            <person name="Probst A.J."/>
            <person name="Thomas B.C."/>
            <person name="Singh A."/>
            <person name="Wilkins M.J."/>
            <person name="Karaoz U."/>
            <person name="Brodie E.L."/>
            <person name="Williams K.H."/>
            <person name="Hubbard S.S."/>
            <person name="Banfield J.F."/>
        </authorList>
    </citation>
    <scope>NUCLEOTIDE SEQUENCE [LARGE SCALE GENOMIC DNA]</scope>
</reference>
<evidence type="ECO:0000313" key="4">
    <source>
        <dbReference type="Proteomes" id="UP000177418"/>
    </source>
</evidence>
<dbReference type="InterPro" id="IPR043724">
    <property type="entry name" value="DUF5666"/>
</dbReference>
<keyword evidence="1" id="KW-0812">Transmembrane</keyword>
<dbReference type="Pfam" id="PF18914">
    <property type="entry name" value="DUF5666"/>
    <property type="match status" value="1"/>
</dbReference>
<gene>
    <name evidence="3" type="ORF">A3H78_05495</name>
</gene>
<comment type="caution">
    <text evidence="3">The sequence shown here is derived from an EMBL/GenBank/DDBJ whole genome shotgun (WGS) entry which is preliminary data.</text>
</comment>
<keyword evidence="1" id="KW-1133">Transmembrane helix</keyword>
<feature type="transmembrane region" description="Helical" evidence="1">
    <location>
        <begin position="6"/>
        <end position="25"/>
    </location>
</feature>
<evidence type="ECO:0000313" key="3">
    <source>
        <dbReference type="EMBL" id="OGK54718.1"/>
    </source>
</evidence>
<accession>A0A1F7JGI2</accession>
<proteinExistence type="predicted"/>
<sequence>MKNISPLVIVAVLISAIGISFFAGMKYQQNQRGSFVRQFNNGQMGQGRELGQGQNRTAGFRPVAGEIISSDSDSITVKSQDGSSKIVILNDKTTFNKAEEGSKDDLKTGIEVAVYGSENSDGSVTAQSVQLNPMFRQRPTIPIKK</sequence>
<dbReference type="Proteomes" id="UP000177418">
    <property type="component" value="Unassembled WGS sequence"/>
</dbReference>
<keyword evidence="1" id="KW-0472">Membrane</keyword>
<feature type="domain" description="DUF5666" evidence="2">
    <location>
        <begin position="65"/>
        <end position="129"/>
    </location>
</feature>
<evidence type="ECO:0000259" key="2">
    <source>
        <dbReference type="Pfam" id="PF18914"/>
    </source>
</evidence>